<dbReference type="SUPFAM" id="SSF81324">
    <property type="entry name" value="Voltage-gated potassium channels"/>
    <property type="match status" value="1"/>
</dbReference>
<evidence type="ECO:0008006" key="4">
    <source>
        <dbReference type="Google" id="ProtNLM"/>
    </source>
</evidence>
<protein>
    <recommendedName>
        <fullName evidence="4">Voltage-gated potassium channel</fullName>
    </recommendedName>
</protein>
<dbReference type="Gene3D" id="1.10.287.70">
    <property type="match status" value="1"/>
</dbReference>
<dbReference type="OrthoDB" id="5187533at2"/>
<dbReference type="Proteomes" id="UP000280726">
    <property type="component" value="Unassembled WGS sequence"/>
</dbReference>
<evidence type="ECO:0000313" key="3">
    <source>
        <dbReference type="Proteomes" id="UP000280726"/>
    </source>
</evidence>
<feature type="transmembrane region" description="Helical" evidence="1">
    <location>
        <begin position="73"/>
        <end position="91"/>
    </location>
</feature>
<keyword evidence="1" id="KW-0472">Membrane</keyword>
<dbReference type="EMBL" id="RKRA01000001">
    <property type="protein sequence ID" value="RPF29092.1"/>
    <property type="molecule type" value="Genomic_DNA"/>
</dbReference>
<organism evidence="2 3">
    <name type="scientific">Georgenia muralis</name>
    <dbReference type="NCBI Taxonomy" id="154117"/>
    <lineage>
        <taxon>Bacteria</taxon>
        <taxon>Bacillati</taxon>
        <taxon>Actinomycetota</taxon>
        <taxon>Actinomycetes</taxon>
        <taxon>Micrococcales</taxon>
        <taxon>Bogoriellaceae</taxon>
        <taxon>Georgenia</taxon>
    </lineage>
</organism>
<gene>
    <name evidence="2" type="ORF">EDD32_3651</name>
</gene>
<comment type="caution">
    <text evidence="2">The sequence shown here is derived from an EMBL/GenBank/DDBJ whole genome shotgun (WGS) entry which is preliminary data.</text>
</comment>
<reference evidence="2 3" key="1">
    <citation type="submission" date="2018-11" db="EMBL/GenBank/DDBJ databases">
        <title>Sequencing the genomes of 1000 actinobacteria strains.</title>
        <authorList>
            <person name="Klenk H.-P."/>
        </authorList>
    </citation>
    <scope>NUCLEOTIDE SEQUENCE [LARGE SCALE GENOMIC DNA]</scope>
    <source>
        <strain evidence="2 3">DSM 14418</strain>
    </source>
</reference>
<keyword evidence="3" id="KW-1185">Reference proteome</keyword>
<feature type="transmembrane region" description="Helical" evidence="1">
    <location>
        <begin position="171"/>
        <end position="189"/>
    </location>
</feature>
<feature type="transmembrane region" description="Helical" evidence="1">
    <location>
        <begin position="134"/>
        <end position="151"/>
    </location>
</feature>
<keyword evidence="1" id="KW-0812">Transmembrane</keyword>
<name>A0A3N4ZUD0_9MICO</name>
<dbReference type="RefSeq" id="WP_123919794.1">
    <property type="nucleotide sequence ID" value="NZ_RKRA01000001.1"/>
</dbReference>
<dbReference type="AlphaFoldDB" id="A0A3N4ZUD0"/>
<proteinExistence type="predicted"/>
<evidence type="ECO:0000313" key="2">
    <source>
        <dbReference type="EMBL" id="RPF29092.1"/>
    </source>
</evidence>
<feature type="transmembrane region" description="Helical" evidence="1">
    <location>
        <begin position="12"/>
        <end position="31"/>
    </location>
</feature>
<evidence type="ECO:0000256" key="1">
    <source>
        <dbReference type="SAM" id="Phobius"/>
    </source>
</evidence>
<sequence length="198" mass="21079">MEERESRWEERLALPVLVAAVASVPAVFLTLLDDPWATLGTGANWLSGGVLVAETVVLFAVSGDKVAWLRKHVWMVLLTVAVAIAVVLAVGPVQLLRLLRVVGALRIVRAGRIVRAAQILRAKMGLDGVSSRWVSVLAGVLVAAFVGVVLADPTSQSRQMLESVVSGTTGTVIVIVAGLLLGGATYVVMRQRQRDRGR</sequence>
<keyword evidence="1" id="KW-1133">Transmembrane helix</keyword>
<accession>A0A3N4ZUD0</accession>